<proteinExistence type="predicted"/>
<dbReference type="AlphaFoldDB" id="A0A9W5QWN1"/>
<sequence>MNREPFDEIAKGTISFVADTKRGKFPVCSILIFDNNPKGSDYIESGPLIKLDATDKLIYGYICASQRPVEYYEDENLKLIYDSICNEILTVMKSFKLHSFVNHSIPLAYEA</sequence>
<dbReference type="Proteomes" id="UP000014009">
    <property type="component" value="Unassembled WGS sequence"/>
</dbReference>
<protein>
    <submittedName>
        <fullName evidence="1">Uncharacterized protein</fullName>
    </submittedName>
</protein>
<accession>A0A9W5QWN1</accession>
<dbReference type="RefSeq" id="WP_016098116.1">
    <property type="nucleotide sequence ID" value="NZ_KB976537.1"/>
</dbReference>
<evidence type="ECO:0000313" key="2">
    <source>
        <dbReference type="Proteomes" id="UP000014009"/>
    </source>
</evidence>
<reference evidence="1 2" key="1">
    <citation type="submission" date="2012-12" db="EMBL/GenBank/DDBJ databases">
        <title>The Genome Sequence of Bacillus cereus HuB4-4.</title>
        <authorList>
            <consortium name="The Broad Institute Genome Sequencing Platform"/>
            <consortium name="The Broad Institute Genome Sequencing Center for Infectious Disease"/>
            <person name="Feldgarden M."/>
            <person name="Van der Auwera G.A."/>
            <person name="Mahillon J."/>
            <person name="Duprez V."/>
            <person name="Timmery S."/>
            <person name="Mattelet C."/>
            <person name="Dierick K."/>
            <person name="Sun M."/>
            <person name="Yu Z."/>
            <person name="Zhu L."/>
            <person name="Hu X."/>
            <person name="Shank E.B."/>
            <person name="Swiecicka I."/>
            <person name="Hansen B.M."/>
            <person name="Andrup L."/>
            <person name="Walker B."/>
            <person name="Young S.K."/>
            <person name="Zeng Q."/>
            <person name="Gargeya S."/>
            <person name="Fitzgerald M."/>
            <person name="Haas B."/>
            <person name="Abouelleil A."/>
            <person name="Alvarado L."/>
            <person name="Arachchi H.M."/>
            <person name="Berlin A.M."/>
            <person name="Chapman S.B."/>
            <person name="Dewar J."/>
            <person name="Goldberg J."/>
            <person name="Griggs A."/>
            <person name="Gujja S."/>
            <person name="Hansen M."/>
            <person name="Howarth C."/>
            <person name="Imamovic A."/>
            <person name="Larimer J."/>
            <person name="McCowan C."/>
            <person name="Murphy C."/>
            <person name="Neiman D."/>
            <person name="Pearson M."/>
            <person name="Priest M."/>
            <person name="Roberts A."/>
            <person name="Saif S."/>
            <person name="Shea T."/>
            <person name="Sisk P."/>
            <person name="Sykes S."/>
            <person name="Wortman J."/>
            <person name="Nusbaum C."/>
            <person name="Birren B."/>
        </authorList>
    </citation>
    <scope>NUCLEOTIDE SEQUENCE [LARGE SCALE GENOMIC DNA]</scope>
    <source>
        <strain evidence="1 2">HuB4-4</strain>
    </source>
</reference>
<name>A0A9W5QWN1_BACCE</name>
<gene>
    <name evidence="1" type="ORF">IGM_01946</name>
</gene>
<comment type="caution">
    <text evidence="1">The sequence shown here is derived from an EMBL/GenBank/DDBJ whole genome shotgun (WGS) entry which is preliminary data.</text>
</comment>
<dbReference type="EMBL" id="AHEF01000037">
    <property type="protein sequence ID" value="EOP91886.1"/>
    <property type="molecule type" value="Genomic_DNA"/>
</dbReference>
<evidence type="ECO:0000313" key="1">
    <source>
        <dbReference type="EMBL" id="EOP91886.1"/>
    </source>
</evidence>
<organism evidence="1 2">
    <name type="scientific">Bacillus cereus HuB4-4</name>
    <dbReference type="NCBI Taxonomy" id="1053211"/>
    <lineage>
        <taxon>Bacteria</taxon>
        <taxon>Bacillati</taxon>
        <taxon>Bacillota</taxon>
        <taxon>Bacilli</taxon>
        <taxon>Bacillales</taxon>
        <taxon>Bacillaceae</taxon>
        <taxon>Bacillus</taxon>
        <taxon>Bacillus cereus group</taxon>
    </lineage>
</organism>